<organism evidence="1 2">
    <name type="scientific">Saccharothrix tamanrassetensis</name>
    <dbReference type="NCBI Taxonomy" id="1051531"/>
    <lineage>
        <taxon>Bacteria</taxon>
        <taxon>Bacillati</taxon>
        <taxon>Actinomycetota</taxon>
        <taxon>Actinomycetes</taxon>
        <taxon>Pseudonocardiales</taxon>
        <taxon>Pseudonocardiaceae</taxon>
        <taxon>Saccharothrix</taxon>
    </lineage>
</organism>
<dbReference type="Gene3D" id="3.90.1140.10">
    <property type="entry name" value="Cyclic phosphodiesterase"/>
    <property type="match status" value="1"/>
</dbReference>
<dbReference type="Pfam" id="PF13563">
    <property type="entry name" value="2_5_RNA_ligase2"/>
    <property type="match status" value="1"/>
</dbReference>
<dbReference type="InterPro" id="IPR009097">
    <property type="entry name" value="Cyclic_Pdiesterase"/>
</dbReference>
<reference evidence="1 2" key="1">
    <citation type="submission" date="2020-08" db="EMBL/GenBank/DDBJ databases">
        <title>Genomic Encyclopedia of Type Strains, Phase III (KMG-III): the genomes of soil and plant-associated and newly described type strains.</title>
        <authorList>
            <person name="Whitman W."/>
        </authorList>
    </citation>
    <scope>NUCLEOTIDE SEQUENCE [LARGE SCALE GENOMIC DNA]</scope>
    <source>
        <strain evidence="1 2">CECT 8640</strain>
    </source>
</reference>
<dbReference type="SUPFAM" id="SSF55144">
    <property type="entry name" value="LigT-like"/>
    <property type="match status" value="1"/>
</dbReference>
<sequence>MRDVVGDRAHMDTRYFRPHLSIAYANTDVVVRLLLPMIDELRERPPVTAAVSEVALVELRREGTIYRFDKLMSVPLGPVATASA</sequence>
<protein>
    <submittedName>
        <fullName evidence="1">2'-5' RNA ligase</fullName>
    </submittedName>
</protein>
<evidence type="ECO:0000313" key="2">
    <source>
        <dbReference type="Proteomes" id="UP000547510"/>
    </source>
</evidence>
<dbReference type="EMBL" id="JACHJN010000009">
    <property type="protein sequence ID" value="MBB5958894.1"/>
    <property type="molecule type" value="Genomic_DNA"/>
</dbReference>
<name>A0A841CRB3_9PSEU</name>
<keyword evidence="1" id="KW-0436">Ligase</keyword>
<evidence type="ECO:0000313" key="1">
    <source>
        <dbReference type="EMBL" id="MBB5958894.1"/>
    </source>
</evidence>
<proteinExistence type="predicted"/>
<dbReference type="GO" id="GO:0016874">
    <property type="term" value="F:ligase activity"/>
    <property type="evidence" value="ECO:0007669"/>
    <property type="project" value="UniProtKB-KW"/>
</dbReference>
<dbReference type="AlphaFoldDB" id="A0A841CRB3"/>
<keyword evidence="2" id="KW-1185">Reference proteome</keyword>
<gene>
    <name evidence="1" type="ORF">FHS29_005503</name>
</gene>
<comment type="caution">
    <text evidence="1">The sequence shown here is derived from an EMBL/GenBank/DDBJ whole genome shotgun (WGS) entry which is preliminary data.</text>
</comment>
<accession>A0A841CRB3</accession>
<dbReference type="Proteomes" id="UP000547510">
    <property type="component" value="Unassembled WGS sequence"/>
</dbReference>